<dbReference type="InterPro" id="IPR004045">
    <property type="entry name" value="Glutathione_S-Trfase_N"/>
</dbReference>
<dbReference type="Proteomes" id="UP000554235">
    <property type="component" value="Unassembled WGS sequence"/>
</dbReference>
<sequence length="258" mass="29113">MIRIIASPPSQLLLRTAGYYISAKTHNLTMTYTLFIGNKRYSSWSMRPWVLLKALDVPFEEKLNMFKPGIRQPDFLSFSPSGKVPCLHDGDSTVVAWDSLAICEYIAEKYPAAWPADAAARAFARCAAAEMHSGFNAIRDECSMNVGLRIELGPVSEALQRDIDRFNALFKEGLDKFGGPWLAGDKFTIADAMYAPIASRVRTYGIELEGPAKEYLERLFDHPAVQDWIQAGMKEKEREPMHEDDCQRGRKILEDLTK</sequence>
<dbReference type="InterPro" id="IPR040079">
    <property type="entry name" value="Glutathione_S-Trfase"/>
</dbReference>
<evidence type="ECO:0000256" key="2">
    <source>
        <dbReference type="SAM" id="MobiDB-lite"/>
    </source>
</evidence>
<dbReference type="EMBL" id="JAADYS010000854">
    <property type="protein sequence ID" value="KAF4466578.1"/>
    <property type="molecule type" value="Genomic_DNA"/>
</dbReference>
<evidence type="ECO:0000256" key="1">
    <source>
        <dbReference type="ARBA" id="ARBA00007409"/>
    </source>
</evidence>
<dbReference type="Gene3D" id="1.20.1050.10">
    <property type="match status" value="1"/>
</dbReference>
<protein>
    <submittedName>
        <fullName evidence="4">Glutathione s-transferase</fullName>
    </submittedName>
</protein>
<comment type="caution">
    <text evidence="4">The sequence shown here is derived from an EMBL/GenBank/DDBJ whole genome shotgun (WGS) entry which is preliminary data.</text>
</comment>
<dbReference type="GO" id="GO:0006559">
    <property type="term" value="P:L-phenylalanine catabolic process"/>
    <property type="evidence" value="ECO:0007669"/>
    <property type="project" value="TreeGrafter"/>
</dbReference>
<comment type="similarity">
    <text evidence="1">Belongs to the GST superfamily.</text>
</comment>
<dbReference type="Pfam" id="PF13410">
    <property type="entry name" value="GST_C_2"/>
    <property type="match status" value="1"/>
</dbReference>
<dbReference type="InterPro" id="IPR036249">
    <property type="entry name" value="Thioredoxin-like_sf"/>
</dbReference>
<dbReference type="SFLD" id="SFLDG00358">
    <property type="entry name" value="Main_(cytGST)"/>
    <property type="match status" value="1"/>
</dbReference>
<dbReference type="OrthoDB" id="249703at2759"/>
<organism evidence="4 5">
    <name type="scientific">Fusarium albosuccineum</name>
    <dbReference type="NCBI Taxonomy" id="1237068"/>
    <lineage>
        <taxon>Eukaryota</taxon>
        <taxon>Fungi</taxon>
        <taxon>Dikarya</taxon>
        <taxon>Ascomycota</taxon>
        <taxon>Pezizomycotina</taxon>
        <taxon>Sordariomycetes</taxon>
        <taxon>Hypocreomycetidae</taxon>
        <taxon>Hypocreales</taxon>
        <taxon>Nectriaceae</taxon>
        <taxon>Fusarium</taxon>
        <taxon>Fusarium decemcellulare species complex</taxon>
    </lineage>
</organism>
<dbReference type="PROSITE" id="PS50404">
    <property type="entry name" value="GST_NTER"/>
    <property type="match status" value="1"/>
</dbReference>
<feature type="domain" description="GST N-terminal" evidence="3">
    <location>
        <begin position="32"/>
        <end position="114"/>
    </location>
</feature>
<dbReference type="PANTHER" id="PTHR42673">
    <property type="entry name" value="MALEYLACETOACETATE ISOMERASE"/>
    <property type="match status" value="1"/>
</dbReference>
<dbReference type="AlphaFoldDB" id="A0A8H4PD96"/>
<dbReference type="SUPFAM" id="SSF47616">
    <property type="entry name" value="GST C-terminal domain-like"/>
    <property type="match status" value="1"/>
</dbReference>
<dbReference type="Gene3D" id="3.40.30.10">
    <property type="entry name" value="Glutaredoxin"/>
    <property type="match status" value="1"/>
</dbReference>
<accession>A0A8H4PD96</accession>
<dbReference type="CDD" id="cd03043">
    <property type="entry name" value="GST_N_1"/>
    <property type="match status" value="1"/>
</dbReference>
<dbReference type="GO" id="GO:0016034">
    <property type="term" value="F:maleylacetoacetate isomerase activity"/>
    <property type="evidence" value="ECO:0007669"/>
    <property type="project" value="TreeGrafter"/>
</dbReference>
<reference evidence="4 5" key="1">
    <citation type="submission" date="2020-01" db="EMBL/GenBank/DDBJ databases">
        <title>Identification and distribution of gene clusters putatively required for synthesis of sphingolipid metabolism inhibitors in phylogenetically diverse species of the filamentous fungus Fusarium.</title>
        <authorList>
            <person name="Kim H.-S."/>
            <person name="Busman M."/>
            <person name="Brown D.W."/>
            <person name="Divon H."/>
            <person name="Uhlig S."/>
            <person name="Proctor R.H."/>
        </authorList>
    </citation>
    <scope>NUCLEOTIDE SEQUENCE [LARGE SCALE GENOMIC DNA]</scope>
    <source>
        <strain evidence="4 5">NRRL 20459</strain>
    </source>
</reference>
<feature type="region of interest" description="Disordered" evidence="2">
    <location>
        <begin position="235"/>
        <end position="258"/>
    </location>
</feature>
<keyword evidence="4" id="KW-0808">Transferase</keyword>
<dbReference type="Pfam" id="PF13409">
    <property type="entry name" value="GST_N_2"/>
    <property type="match status" value="1"/>
</dbReference>
<dbReference type="InterPro" id="IPR036282">
    <property type="entry name" value="Glutathione-S-Trfase_C_sf"/>
</dbReference>
<evidence type="ECO:0000313" key="4">
    <source>
        <dbReference type="EMBL" id="KAF4466578.1"/>
    </source>
</evidence>
<evidence type="ECO:0000259" key="3">
    <source>
        <dbReference type="PROSITE" id="PS50404"/>
    </source>
</evidence>
<dbReference type="CDD" id="cd03194">
    <property type="entry name" value="GST_C_3"/>
    <property type="match status" value="1"/>
</dbReference>
<proteinExistence type="inferred from homology"/>
<dbReference type="GO" id="GO:0006749">
    <property type="term" value="P:glutathione metabolic process"/>
    <property type="evidence" value="ECO:0007669"/>
    <property type="project" value="TreeGrafter"/>
</dbReference>
<name>A0A8H4PD96_9HYPO</name>
<dbReference type="SFLD" id="SFLDS00019">
    <property type="entry name" value="Glutathione_Transferase_(cytos"/>
    <property type="match status" value="1"/>
</dbReference>
<dbReference type="PANTHER" id="PTHR42673:SF4">
    <property type="entry name" value="MALEYLACETOACETATE ISOMERASE"/>
    <property type="match status" value="1"/>
</dbReference>
<dbReference type="GO" id="GO:0004364">
    <property type="term" value="F:glutathione transferase activity"/>
    <property type="evidence" value="ECO:0007669"/>
    <property type="project" value="TreeGrafter"/>
</dbReference>
<keyword evidence="5" id="KW-1185">Reference proteome</keyword>
<gene>
    <name evidence="4" type="ORF">FALBO_6558</name>
</gene>
<evidence type="ECO:0000313" key="5">
    <source>
        <dbReference type="Proteomes" id="UP000554235"/>
    </source>
</evidence>
<dbReference type="SUPFAM" id="SSF52833">
    <property type="entry name" value="Thioredoxin-like"/>
    <property type="match status" value="1"/>
</dbReference>